<reference evidence="18 19" key="1">
    <citation type="journal article" date="2024" name="bioRxiv">
        <title>A reference genome for Trichogramma kaykai: A tiny desert-dwelling parasitoid wasp with competing sex-ratio distorters.</title>
        <authorList>
            <person name="Culotta J."/>
            <person name="Lindsey A.R."/>
        </authorList>
    </citation>
    <scope>NUCLEOTIDE SEQUENCE [LARGE SCALE GENOMIC DNA]</scope>
    <source>
        <strain evidence="18 19">KSX58</strain>
    </source>
</reference>
<dbReference type="SUPFAM" id="SSF82199">
    <property type="entry name" value="SET domain"/>
    <property type="match status" value="1"/>
</dbReference>
<dbReference type="FunFam" id="2.170.270.10:FF:000006">
    <property type="entry name" value="Histone-lysine N-methyltransferase"/>
    <property type="match status" value="1"/>
</dbReference>
<dbReference type="InterPro" id="IPR001214">
    <property type="entry name" value="SET_dom"/>
</dbReference>
<keyword evidence="6" id="KW-0489">Methyltransferase</keyword>
<dbReference type="GO" id="GO:0005694">
    <property type="term" value="C:chromosome"/>
    <property type="evidence" value="ECO:0007669"/>
    <property type="project" value="UniProtKB-SubCell"/>
</dbReference>
<feature type="region of interest" description="Disordered" evidence="16">
    <location>
        <begin position="489"/>
        <end position="516"/>
    </location>
</feature>
<feature type="compositionally biased region" description="Basic and acidic residues" evidence="16">
    <location>
        <begin position="489"/>
        <end position="499"/>
    </location>
</feature>
<keyword evidence="5" id="KW-0678">Repressor</keyword>
<evidence type="ECO:0000256" key="6">
    <source>
        <dbReference type="ARBA" id="ARBA00022603"/>
    </source>
</evidence>
<keyword evidence="10" id="KW-0805">Transcription regulation</keyword>
<evidence type="ECO:0000259" key="17">
    <source>
        <dbReference type="PROSITE" id="PS50280"/>
    </source>
</evidence>
<comment type="catalytic activity">
    <reaction evidence="13">
        <text>N(6)-methyl-L-lysyl(20)-[histone H4] + S-adenosyl-L-methionine = N(6),N(6)-dimethyl-L-lysyl(20)-[histone H4] + S-adenosyl-L-homocysteine + H(+)</text>
        <dbReference type="Rhea" id="RHEA:60348"/>
        <dbReference type="Rhea" id="RHEA-COMP:15555"/>
        <dbReference type="Rhea" id="RHEA-COMP:15556"/>
        <dbReference type="ChEBI" id="CHEBI:15378"/>
        <dbReference type="ChEBI" id="CHEBI:57856"/>
        <dbReference type="ChEBI" id="CHEBI:59789"/>
        <dbReference type="ChEBI" id="CHEBI:61929"/>
        <dbReference type="ChEBI" id="CHEBI:61976"/>
        <dbReference type="EC" id="2.1.1.362"/>
    </reaction>
</comment>
<accession>A0ABD2WR69</accession>
<dbReference type="InterPro" id="IPR041938">
    <property type="entry name" value="Hist-Lys_N-MTase_N"/>
</dbReference>
<feature type="domain" description="SET" evidence="17">
    <location>
        <begin position="197"/>
        <end position="308"/>
    </location>
</feature>
<dbReference type="Pfam" id="PF00856">
    <property type="entry name" value="SET"/>
    <property type="match status" value="1"/>
</dbReference>
<organism evidence="18 19">
    <name type="scientific">Trichogramma kaykai</name>
    <dbReference type="NCBI Taxonomy" id="54128"/>
    <lineage>
        <taxon>Eukaryota</taxon>
        <taxon>Metazoa</taxon>
        <taxon>Ecdysozoa</taxon>
        <taxon>Arthropoda</taxon>
        <taxon>Hexapoda</taxon>
        <taxon>Insecta</taxon>
        <taxon>Pterygota</taxon>
        <taxon>Neoptera</taxon>
        <taxon>Endopterygota</taxon>
        <taxon>Hymenoptera</taxon>
        <taxon>Apocrita</taxon>
        <taxon>Proctotrupomorpha</taxon>
        <taxon>Chalcidoidea</taxon>
        <taxon>Trichogrammatidae</taxon>
        <taxon>Trichogramma</taxon>
    </lineage>
</organism>
<protein>
    <recommendedName>
        <fullName evidence="15">Histone-lysine N-methyltransferase Suv4-20</fullName>
        <ecNumber evidence="3">2.1.1.362</ecNumber>
    </recommendedName>
</protein>
<feature type="compositionally biased region" description="Polar residues" evidence="16">
    <location>
        <begin position="88"/>
        <end position="101"/>
    </location>
</feature>
<dbReference type="InterPro" id="IPR046341">
    <property type="entry name" value="SET_dom_sf"/>
</dbReference>
<feature type="compositionally biased region" description="Basic residues" evidence="16">
    <location>
        <begin position="961"/>
        <end position="977"/>
    </location>
</feature>
<gene>
    <name evidence="18" type="ORF">TKK_010500</name>
</gene>
<evidence type="ECO:0000256" key="2">
    <source>
        <dbReference type="ARBA" id="ARBA00004286"/>
    </source>
</evidence>
<dbReference type="GO" id="GO:0032259">
    <property type="term" value="P:methylation"/>
    <property type="evidence" value="ECO:0007669"/>
    <property type="project" value="UniProtKB-KW"/>
</dbReference>
<feature type="region of interest" description="Disordered" evidence="16">
    <location>
        <begin position="1"/>
        <end position="26"/>
    </location>
</feature>
<dbReference type="PROSITE" id="PS51570">
    <property type="entry name" value="SAM_MT43_SUVAR420_2"/>
    <property type="match status" value="1"/>
</dbReference>
<dbReference type="PANTHER" id="PTHR12977:SF4">
    <property type="entry name" value="HISTONE-LYSINE N-METHYLTRANSFERASE KMT5B"/>
    <property type="match status" value="1"/>
</dbReference>
<dbReference type="FunFam" id="1.10.10.1700:FF:000001">
    <property type="entry name" value="Histone-lysine N-methyltransferase"/>
    <property type="match status" value="1"/>
</dbReference>
<dbReference type="AlphaFoldDB" id="A0ABD2WR69"/>
<keyword evidence="9" id="KW-0156">Chromatin regulator</keyword>
<keyword evidence="8" id="KW-0949">S-adenosyl-L-methionine</keyword>
<evidence type="ECO:0000256" key="9">
    <source>
        <dbReference type="ARBA" id="ARBA00022853"/>
    </source>
</evidence>
<proteinExistence type="predicted"/>
<dbReference type="PANTHER" id="PTHR12977">
    <property type="entry name" value="SUPPRESSOR OF VARIEGATION 4-20-RELATED"/>
    <property type="match status" value="1"/>
</dbReference>
<keyword evidence="4" id="KW-0158">Chromosome</keyword>
<dbReference type="GO" id="GO:0140941">
    <property type="term" value="F:histone H4K20me methyltransferase activity"/>
    <property type="evidence" value="ECO:0007669"/>
    <property type="project" value="UniProtKB-EC"/>
</dbReference>
<dbReference type="Gene3D" id="1.10.10.1700">
    <property type="entry name" value="Histone-lysine N-methyltransferase"/>
    <property type="match status" value="1"/>
</dbReference>
<dbReference type="GO" id="GO:0005634">
    <property type="term" value="C:nucleus"/>
    <property type="evidence" value="ECO:0007669"/>
    <property type="project" value="UniProtKB-SubCell"/>
</dbReference>
<evidence type="ECO:0000256" key="12">
    <source>
        <dbReference type="ARBA" id="ARBA00023242"/>
    </source>
</evidence>
<evidence type="ECO:0000256" key="8">
    <source>
        <dbReference type="ARBA" id="ARBA00022691"/>
    </source>
</evidence>
<dbReference type="EMBL" id="JBJJXI010000082">
    <property type="protein sequence ID" value="KAL3395390.1"/>
    <property type="molecule type" value="Genomic_DNA"/>
</dbReference>
<dbReference type="InterPro" id="IPR025790">
    <property type="entry name" value="Suv4-20_animal"/>
</dbReference>
<comment type="subcellular location">
    <subcellularLocation>
        <location evidence="2">Chromosome</location>
    </subcellularLocation>
    <subcellularLocation>
        <location evidence="1">Nucleus</location>
    </subcellularLocation>
</comment>
<evidence type="ECO:0000256" key="11">
    <source>
        <dbReference type="ARBA" id="ARBA00023163"/>
    </source>
</evidence>
<evidence type="ECO:0000256" key="13">
    <source>
        <dbReference type="ARBA" id="ARBA00051837"/>
    </source>
</evidence>
<feature type="region of interest" description="Disordered" evidence="16">
    <location>
        <begin position="951"/>
        <end position="987"/>
    </location>
</feature>
<evidence type="ECO:0000256" key="15">
    <source>
        <dbReference type="ARBA" id="ARBA00071597"/>
    </source>
</evidence>
<dbReference type="SMART" id="SM00317">
    <property type="entry name" value="SET"/>
    <property type="match status" value="1"/>
</dbReference>
<keyword evidence="7" id="KW-0808">Transferase</keyword>
<keyword evidence="19" id="KW-1185">Reference proteome</keyword>
<evidence type="ECO:0000256" key="7">
    <source>
        <dbReference type="ARBA" id="ARBA00022679"/>
    </source>
</evidence>
<keyword evidence="11" id="KW-0804">Transcription</keyword>
<feature type="region of interest" description="Disordered" evidence="16">
    <location>
        <begin position="75"/>
        <end position="102"/>
    </location>
</feature>
<evidence type="ECO:0000313" key="18">
    <source>
        <dbReference type="EMBL" id="KAL3395390.1"/>
    </source>
</evidence>
<evidence type="ECO:0000256" key="5">
    <source>
        <dbReference type="ARBA" id="ARBA00022491"/>
    </source>
</evidence>
<evidence type="ECO:0000256" key="14">
    <source>
        <dbReference type="ARBA" id="ARBA00052814"/>
    </source>
</evidence>
<dbReference type="InterPro" id="IPR039977">
    <property type="entry name" value="Suv4-20/Set9"/>
</dbReference>
<dbReference type="Gene3D" id="2.170.270.10">
    <property type="entry name" value="SET domain"/>
    <property type="match status" value="1"/>
</dbReference>
<evidence type="ECO:0000256" key="16">
    <source>
        <dbReference type="SAM" id="MobiDB-lite"/>
    </source>
</evidence>
<comment type="caution">
    <text evidence="18">The sequence shown here is derived from an EMBL/GenBank/DDBJ whole genome shotgun (WGS) entry which is preliminary data.</text>
</comment>
<evidence type="ECO:0000256" key="10">
    <source>
        <dbReference type="ARBA" id="ARBA00023015"/>
    </source>
</evidence>
<evidence type="ECO:0000256" key="3">
    <source>
        <dbReference type="ARBA" id="ARBA00012188"/>
    </source>
</evidence>
<evidence type="ECO:0000256" key="4">
    <source>
        <dbReference type="ARBA" id="ARBA00022454"/>
    </source>
</evidence>
<comment type="catalytic activity">
    <reaction evidence="14">
        <text>N(6),N(6)-dimethyl-L-lysyl(20)-[histone H4] + S-adenosyl-L-methionine = N(6),N(6),N(6)-trimethyl-L-lysyl(20)-[histone H4] + S-adenosyl-L-homocysteine + H(+)</text>
        <dbReference type="Rhea" id="RHEA:61992"/>
        <dbReference type="Rhea" id="RHEA-COMP:15556"/>
        <dbReference type="Rhea" id="RHEA-COMP:15998"/>
        <dbReference type="ChEBI" id="CHEBI:15378"/>
        <dbReference type="ChEBI" id="CHEBI:57856"/>
        <dbReference type="ChEBI" id="CHEBI:59789"/>
        <dbReference type="ChEBI" id="CHEBI:61961"/>
        <dbReference type="ChEBI" id="CHEBI:61976"/>
    </reaction>
</comment>
<evidence type="ECO:0000313" key="19">
    <source>
        <dbReference type="Proteomes" id="UP001627154"/>
    </source>
</evidence>
<keyword evidence="12" id="KW-0539">Nucleus</keyword>
<sequence>MRNAATSSFASAASSSSSSLPSTSASSRPFLRTTVAAAAAAAAATTVVVPPKYSMTSGRRKSLDHRMVVNISTAQEGKVKKKRKNMQRSKMNPTTSVNNMTPKELCENDDLATSLVLDSVLGFTTHKMNIKYRPLKTNREELKKVIEEFQETQNYLKAFNKLMSGLPKNKSKKLQMNLEAHIYRYLRVFDKNSGFAIEPCFRYSIEDKKGAKICATKKWLKNDRISYLVGCVAELSEKEEAALLHVGKNDFSVMFSTRKNCAQLWLGPAAYINHDCRPNCKFVANEKTAYVKVLRDIKEGEEITCFYGEDFFGDGNCYCECETCERRGTGAYSDRKSKEEESAGYRLRETDNRINRMKTTKQRVSEAKNKQTNTLSERNVDTNDEAVEPQSLNMKEMKRKGLTKYDAALLMAQGCQFSDISQQSALLNNEENTVHEPESSSNLAMRTLRNKNQAKKTENNNYNNMNNNHNNSKGVCNLKRLRTSRLEGETEAKKLKTDGNSDNFNDSSPLCHRKEMNKTNEGNENCVITNSKKNANEVNFNSDSQNNFLFSEKDKSTNSLSTNQSYLKSISSSNKVTMNQGLNNSLSSYQCGDEIKEISKPYDRLYPNLNGMKSPIHGKTPQTSPFYENINFDKQESLQGSTGESIETKFDNNDKEVLSMESLNAHSSIIARNIDSQSPDCVENCSKDHKLNQLENKVGEHMIEKNQEKIDVNESTHYSKNSIDEIDIKKTEDSRSLTQKRFYENTLHMKKKCIKKSSQKIREKSKKGKTWDLADRCNVRLTRSQKKDCQQPAISIGTADDDSGIQDIYEFNEKESNLDEISLPNRVPHIRDKYNETRENQSSSNSLVETWNGCDNSQSLNGVSKYMIKDSVSQTDINAPTQAVDMPSTWNRQTPPRNVDNKVNVISPGRVKLTLRVKRSPILDNVIGTGNADLTGSEMPEYEVLRVEGVDIPDMPVSQSPRKKHKSRDRERRHKRRELVPDMAPKTKRLKLIFGNESRTIDLPQS</sequence>
<dbReference type="EC" id="2.1.1.362" evidence="3"/>
<dbReference type="PROSITE" id="PS50280">
    <property type="entry name" value="SET"/>
    <property type="match status" value="1"/>
</dbReference>
<evidence type="ECO:0000256" key="1">
    <source>
        <dbReference type="ARBA" id="ARBA00004123"/>
    </source>
</evidence>
<dbReference type="Proteomes" id="UP001627154">
    <property type="component" value="Unassembled WGS sequence"/>
</dbReference>
<name>A0ABD2WR69_9HYME</name>